<evidence type="ECO:0000256" key="1">
    <source>
        <dbReference type="ARBA" id="ARBA00004123"/>
    </source>
</evidence>
<evidence type="ECO:0000313" key="7">
    <source>
        <dbReference type="EMBL" id="KAK4875668.1"/>
    </source>
</evidence>
<dbReference type="FunFam" id="2.30.18.10:FF:000002">
    <property type="entry name" value="Transcription initiation factor IIA subunit 1"/>
    <property type="match status" value="1"/>
</dbReference>
<dbReference type="PANTHER" id="PTHR12694:SF8">
    <property type="entry name" value="TRANSCRIPTION INITIATION FACTOR IIA SUBUNIT 1"/>
    <property type="match status" value="1"/>
</dbReference>
<evidence type="ECO:0000256" key="2">
    <source>
        <dbReference type="ARBA" id="ARBA00010059"/>
    </source>
</evidence>
<dbReference type="SUPFAM" id="SSF50784">
    <property type="entry name" value="Transcription factor IIA (TFIIA), beta-barrel domain"/>
    <property type="match status" value="1"/>
</dbReference>
<evidence type="ECO:0000256" key="3">
    <source>
        <dbReference type="ARBA" id="ARBA00023015"/>
    </source>
</evidence>
<dbReference type="Pfam" id="PF03153">
    <property type="entry name" value="TFIIA"/>
    <property type="match status" value="2"/>
</dbReference>
<dbReference type="SMART" id="SM01371">
    <property type="entry name" value="TFIIA"/>
    <property type="match status" value="1"/>
</dbReference>
<dbReference type="Gene3D" id="1.10.287.100">
    <property type="match status" value="1"/>
</dbReference>
<protein>
    <recommendedName>
        <fullName evidence="9">Transcription initiation factor IIA subunit 1</fullName>
    </recommendedName>
</protein>
<comment type="caution">
    <text evidence="7">The sequence shown here is derived from an EMBL/GenBank/DDBJ whole genome shotgun (WGS) entry which is preliminary data.</text>
</comment>
<comment type="similarity">
    <text evidence="2">Belongs to the TFIIA subunit 1 family.</text>
</comment>
<dbReference type="EMBL" id="JARPUR010000005">
    <property type="protein sequence ID" value="KAK4875668.1"/>
    <property type="molecule type" value="Genomic_DNA"/>
</dbReference>
<dbReference type="PANTHER" id="PTHR12694">
    <property type="entry name" value="TRANSCRIPTION INITIATION FACTOR IIA SUBUNIT 1"/>
    <property type="match status" value="1"/>
</dbReference>
<evidence type="ECO:0000313" key="8">
    <source>
        <dbReference type="Proteomes" id="UP001353858"/>
    </source>
</evidence>
<keyword evidence="4" id="KW-0804">Transcription</keyword>
<accession>A0AAN7SMA9</accession>
<dbReference type="CDD" id="cd07976">
    <property type="entry name" value="TFIIA_alpha_beta_like"/>
    <property type="match status" value="1"/>
</dbReference>
<dbReference type="GO" id="GO:0005672">
    <property type="term" value="C:transcription factor TFIIA complex"/>
    <property type="evidence" value="ECO:0007669"/>
    <property type="project" value="InterPro"/>
</dbReference>
<keyword evidence="5" id="KW-0539">Nucleus</keyword>
<reference evidence="8" key="1">
    <citation type="submission" date="2023-01" db="EMBL/GenBank/DDBJ databases">
        <title>Key to firefly adult light organ development and bioluminescence: homeobox transcription factors regulate luciferase expression and transportation to peroxisome.</title>
        <authorList>
            <person name="Fu X."/>
        </authorList>
    </citation>
    <scope>NUCLEOTIDE SEQUENCE [LARGE SCALE GENOMIC DNA]</scope>
</reference>
<gene>
    <name evidence="7" type="ORF">RN001_012090</name>
</gene>
<keyword evidence="3" id="KW-0805">Transcription regulation</keyword>
<dbReference type="InterPro" id="IPR009088">
    <property type="entry name" value="TFIIA_b-brl"/>
</dbReference>
<keyword evidence="8" id="KW-1185">Reference proteome</keyword>
<evidence type="ECO:0000256" key="6">
    <source>
        <dbReference type="SAM" id="MobiDB-lite"/>
    </source>
</evidence>
<dbReference type="Gene3D" id="2.30.18.10">
    <property type="entry name" value="Transcription factor IIA (TFIIA), beta-barrel domain"/>
    <property type="match status" value="1"/>
</dbReference>
<feature type="compositionally biased region" description="Acidic residues" evidence="6">
    <location>
        <begin position="207"/>
        <end position="255"/>
    </location>
</feature>
<name>A0AAN7SMA9_9COLE</name>
<proteinExistence type="inferred from homology"/>
<organism evidence="7 8">
    <name type="scientific">Aquatica leii</name>
    <dbReference type="NCBI Taxonomy" id="1421715"/>
    <lineage>
        <taxon>Eukaryota</taxon>
        <taxon>Metazoa</taxon>
        <taxon>Ecdysozoa</taxon>
        <taxon>Arthropoda</taxon>
        <taxon>Hexapoda</taxon>
        <taxon>Insecta</taxon>
        <taxon>Pterygota</taxon>
        <taxon>Neoptera</taxon>
        <taxon>Endopterygota</taxon>
        <taxon>Coleoptera</taxon>
        <taxon>Polyphaga</taxon>
        <taxon>Elateriformia</taxon>
        <taxon>Elateroidea</taxon>
        <taxon>Lampyridae</taxon>
        <taxon>Luciolinae</taxon>
        <taxon>Aquatica</taxon>
    </lineage>
</organism>
<dbReference type="FunFam" id="1.10.287.100:FF:000001">
    <property type="entry name" value="Transcription initiation factor IIA subunit"/>
    <property type="match status" value="1"/>
</dbReference>
<evidence type="ECO:0000256" key="4">
    <source>
        <dbReference type="ARBA" id="ARBA00023163"/>
    </source>
</evidence>
<sequence>MATPACKITVMKVYEDVIDDVIKGVQELFLEDGVDEHVLQELRQTWKTKLLATKAVHNLKVNDNENVSKQSDVSFQQPQMVKHVIRSLPQNNNNQIPQVVANTLVPIQITLPAQPGCEVGQQITIQVPVSSLQGNQLQKVLTGPLIAATMSLPPHIAASVLQQHVTAGLKSLEQVGMVQSNPVMQADGTLDSSDEETLGQVDGPQDSSDDEVSEESADIDDDKDEDEEEIDEGGPEDDPLNSDDDISEEEASEVVDTDNVVVCQFDKITRARNKWKFHFKDGIMNINGEDYVFQKATGDAEW</sequence>
<feature type="region of interest" description="Disordered" evidence="6">
    <location>
        <begin position="184"/>
        <end position="255"/>
    </location>
</feature>
<dbReference type="AlphaFoldDB" id="A0AAN7SMA9"/>
<dbReference type="SUPFAM" id="SSF47396">
    <property type="entry name" value="Transcription factor IIA (TFIIA), alpha-helical domain"/>
    <property type="match status" value="1"/>
</dbReference>
<dbReference type="GO" id="GO:0006367">
    <property type="term" value="P:transcription initiation at RNA polymerase II promoter"/>
    <property type="evidence" value="ECO:0007669"/>
    <property type="project" value="InterPro"/>
</dbReference>
<comment type="subcellular location">
    <subcellularLocation>
        <location evidence="1">Nucleus</location>
    </subcellularLocation>
</comment>
<dbReference type="Proteomes" id="UP001353858">
    <property type="component" value="Unassembled WGS sequence"/>
</dbReference>
<dbReference type="InterPro" id="IPR004855">
    <property type="entry name" value="TFIIA_asu/bsu"/>
</dbReference>
<evidence type="ECO:0008006" key="9">
    <source>
        <dbReference type="Google" id="ProtNLM"/>
    </source>
</evidence>
<evidence type="ECO:0000256" key="5">
    <source>
        <dbReference type="ARBA" id="ARBA00023242"/>
    </source>
</evidence>